<keyword evidence="2" id="KW-0378">Hydrolase</keyword>
<gene>
    <name evidence="2" type="ORF">RM574_05110</name>
</gene>
<reference evidence="3" key="1">
    <citation type="submission" date="2023-07" db="EMBL/GenBank/DDBJ databases">
        <title>30 novel species of actinomycetes from the DSMZ collection.</title>
        <authorList>
            <person name="Nouioui I."/>
        </authorList>
    </citation>
    <scope>NUCLEOTIDE SEQUENCE [LARGE SCALE GENOMIC DNA]</scope>
    <source>
        <strain evidence="3">DSM 41982</strain>
    </source>
</reference>
<dbReference type="InterPro" id="IPR029058">
    <property type="entry name" value="AB_hydrolase_fold"/>
</dbReference>
<dbReference type="SUPFAM" id="SSF53474">
    <property type="entry name" value="alpha/beta-Hydrolases"/>
    <property type="match status" value="1"/>
</dbReference>
<evidence type="ECO:0000313" key="3">
    <source>
        <dbReference type="Proteomes" id="UP001183607"/>
    </source>
</evidence>
<dbReference type="Proteomes" id="UP001183607">
    <property type="component" value="Unassembled WGS sequence"/>
</dbReference>
<dbReference type="EMBL" id="JAVRER010000006">
    <property type="protein sequence ID" value="MDT0414862.1"/>
    <property type="molecule type" value="Genomic_DNA"/>
</dbReference>
<comment type="caution">
    <text evidence="2">The sequence shown here is derived from an EMBL/GenBank/DDBJ whole genome shotgun (WGS) entry which is preliminary data.</text>
</comment>
<proteinExistence type="predicted"/>
<evidence type="ECO:0000313" key="2">
    <source>
        <dbReference type="EMBL" id="MDT0414862.1"/>
    </source>
</evidence>
<organism evidence="2 3">
    <name type="scientific">Streptomyces evansiae</name>
    <dbReference type="NCBI Taxonomy" id="3075535"/>
    <lineage>
        <taxon>Bacteria</taxon>
        <taxon>Bacillati</taxon>
        <taxon>Actinomycetota</taxon>
        <taxon>Actinomycetes</taxon>
        <taxon>Kitasatosporales</taxon>
        <taxon>Streptomycetaceae</taxon>
        <taxon>Streptomyces</taxon>
    </lineage>
</organism>
<dbReference type="Pfam" id="PF12697">
    <property type="entry name" value="Abhydrolase_6"/>
    <property type="match status" value="1"/>
</dbReference>
<dbReference type="AlphaFoldDB" id="A0ABD5E238"/>
<protein>
    <submittedName>
        <fullName evidence="2">Alpha/beta hydrolase</fullName>
    </submittedName>
</protein>
<feature type="domain" description="AB hydrolase-1" evidence="1">
    <location>
        <begin position="14"/>
        <end position="185"/>
    </location>
</feature>
<sequence length="215" mass="22658">MVLHGGKAEGREPARPWQPAALRMRPFATALRRALPSRSAEVVPVRYRYRGWNGSAADPLQDTLLALDALAARDGDRPVVLLGHSMGGRAALRAAGHPTVRGIVALAPWCPEGEPVAQLAGRELVILHGDQDRVTSPDASWRLLARAREEGAVASGVRLTGGEHTMLRYAGMWRRLAVGAVTGLLGAGPLPPEVAEGFTAPEPVAVGAGRATRTG</sequence>
<dbReference type="RefSeq" id="WP_311676690.1">
    <property type="nucleotide sequence ID" value="NZ_JAVRER010000006.1"/>
</dbReference>
<dbReference type="InterPro" id="IPR000073">
    <property type="entry name" value="AB_hydrolase_1"/>
</dbReference>
<dbReference type="GO" id="GO:0016787">
    <property type="term" value="F:hydrolase activity"/>
    <property type="evidence" value="ECO:0007669"/>
    <property type="project" value="UniProtKB-KW"/>
</dbReference>
<dbReference type="Gene3D" id="3.40.50.1820">
    <property type="entry name" value="alpha/beta hydrolase"/>
    <property type="match status" value="1"/>
</dbReference>
<accession>A0ABD5E238</accession>
<name>A0ABD5E238_9ACTN</name>
<evidence type="ECO:0000259" key="1">
    <source>
        <dbReference type="Pfam" id="PF12697"/>
    </source>
</evidence>